<dbReference type="SUPFAM" id="SSF48173">
    <property type="entry name" value="Cryptochrome/photolyase FAD-binding domain"/>
    <property type="match status" value="1"/>
</dbReference>
<feature type="site" description="Electron transfer via tryptophanyl radical" evidence="5">
    <location>
        <position position="445"/>
    </location>
</feature>
<evidence type="ECO:0000256" key="2">
    <source>
        <dbReference type="ARBA" id="ARBA00022630"/>
    </source>
</evidence>
<evidence type="ECO:0000256" key="5">
    <source>
        <dbReference type="PIRSR" id="PIRSR602081-2"/>
    </source>
</evidence>
<evidence type="ECO:0000256" key="3">
    <source>
        <dbReference type="ARBA" id="ARBA00022827"/>
    </source>
</evidence>
<sequence length="682" mass="78016">MTGSRSSEINPEVTLHGEGGKHTVHWFRKGLRLHDNPSLREGLVGASTFRCVFVLDPWFAGSTNVGINKWRFLLQCLEDLDCSLRKLNSRLFVIRGQPADALPKLFKEWGTTNLTFEEDSEPFGRVRDHNISALCKELGISVVQRVSHTLYKLDEIIERNGGKPPLTYHQFQTVVASMDPPEPPVPTVTSVCVGSAYTPLKEDHDDHYGVPTLEELGFDTEGLLPPVWVGGESEALARLERHLERKAWVASFGRPKMTPQSLLPSQTGLSPYLRFGCLSTRLFYYQLTDLYKKIKKAVPPLSLHGQLLWREFFYCAATKNPNFDRMQGNPICVQIPWDKNVEALAKWANVSEIRPYARTSVVPYSFFEFAQKTRKTFVVQGQTGFPWIDAIMTQLREEGWIHHLARHAVACFLTRGDLWISWEEGMKVFDELLLDADWSVNAGMWMWLSCSSFFQQFFHCYCPVRFGRKADPNGDYIRRYLPVLKNFPTRYIHEPWNAPLSVQRAAKCIVGKDYSLPMVNHSKSSRINIERMKQVYQQLNKYRGNGASLKGETVGLLNALPLPSVKENEEEKKKTKQSPPPSENQSKMETLVKGTQHQQQHHQHQQIGSLVETIGCHVLGTKMTGSVEFVSPSATHFEETNFSFFSNTVYFFFLFLFRQYIRSLFVVEFHSCSLPSFTRVLA</sequence>
<evidence type="ECO:0000313" key="9">
    <source>
        <dbReference type="Proteomes" id="UP000655588"/>
    </source>
</evidence>
<dbReference type="GO" id="GO:0032922">
    <property type="term" value="P:circadian regulation of gene expression"/>
    <property type="evidence" value="ECO:0007669"/>
    <property type="project" value="TreeGrafter"/>
</dbReference>
<feature type="binding site" evidence="4">
    <location>
        <begin position="435"/>
        <end position="437"/>
    </location>
    <ligand>
        <name>FAD</name>
        <dbReference type="ChEBI" id="CHEBI:57692"/>
    </ligand>
</feature>
<keyword evidence="2 4" id="KW-0285">Flavoprotein</keyword>
<dbReference type="GO" id="GO:0005737">
    <property type="term" value="C:cytoplasm"/>
    <property type="evidence" value="ECO:0007669"/>
    <property type="project" value="TreeGrafter"/>
</dbReference>
<dbReference type="Gene3D" id="1.25.40.80">
    <property type="match status" value="1"/>
</dbReference>
<dbReference type="Pfam" id="PF00875">
    <property type="entry name" value="DNA_photolyase"/>
    <property type="match status" value="1"/>
</dbReference>
<dbReference type="GO" id="GO:0003677">
    <property type="term" value="F:DNA binding"/>
    <property type="evidence" value="ECO:0007669"/>
    <property type="project" value="TreeGrafter"/>
</dbReference>
<dbReference type="Gene3D" id="1.10.579.10">
    <property type="entry name" value="DNA Cyclobutane Dipyrimidine Photolyase, subunit A, domain 3"/>
    <property type="match status" value="1"/>
</dbReference>
<evidence type="ECO:0000313" key="8">
    <source>
        <dbReference type="EMBL" id="KAF3430131.1"/>
    </source>
</evidence>
<gene>
    <name evidence="8" type="ORF">E2986_05023</name>
</gene>
<proteinExistence type="inferred from homology"/>
<name>A0A833SE57_9HYME</name>
<dbReference type="EMBL" id="WNWW01000130">
    <property type="protein sequence ID" value="KAF3430131.1"/>
    <property type="molecule type" value="Genomic_DNA"/>
</dbReference>
<dbReference type="InterPro" id="IPR036134">
    <property type="entry name" value="Crypto/Photolyase_FAD-like_sf"/>
</dbReference>
<dbReference type="AlphaFoldDB" id="A0A833SE57"/>
<comment type="cofactor">
    <cofactor evidence="4">
        <name>FAD</name>
        <dbReference type="ChEBI" id="CHEBI:57692"/>
    </cofactor>
    <text evidence="4">Binds 1 FAD per subunit.</text>
</comment>
<accession>A0A833SE57</accession>
<dbReference type="InterPro" id="IPR006050">
    <property type="entry name" value="DNA_photolyase_N"/>
</dbReference>
<dbReference type="InterPro" id="IPR036155">
    <property type="entry name" value="Crypto/Photolyase_N_sf"/>
</dbReference>
<evidence type="ECO:0000256" key="6">
    <source>
        <dbReference type="SAM" id="MobiDB-lite"/>
    </source>
</evidence>
<protein>
    <recommendedName>
        <fullName evidence="7">Photolyase/cryptochrome alpha/beta domain-containing protein</fullName>
    </recommendedName>
</protein>
<dbReference type="Pfam" id="PF03441">
    <property type="entry name" value="FAD_binding_7"/>
    <property type="match status" value="1"/>
</dbReference>
<evidence type="ECO:0000256" key="4">
    <source>
        <dbReference type="PIRSR" id="PIRSR602081-1"/>
    </source>
</evidence>
<dbReference type="PANTHER" id="PTHR11455">
    <property type="entry name" value="CRYPTOCHROME"/>
    <property type="match status" value="1"/>
</dbReference>
<dbReference type="GO" id="GO:0071949">
    <property type="term" value="F:FAD binding"/>
    <property type="evidence" value="ECO:0007669"/>
    <property type="project" value="TreeGrafter"/>
</dbReference>
<dbReference type="GO" id="GO:0005634">
    <property type="term" value="C:nucleus"/>
    <property type="evidence" value="ECO:0007669"/>
    <property type="project" value="TreeGrafter"/>
</dbReference>
<organism evidence="8 9">
    <name type="scientific">Frieseomelitta varia</name>
    <dbReference type="NCBI Taxonomy" id="561572"/>
    <lineage>
        <taxon>Eukaryota</taxon>
        <taxon>Metazoa</taxon>
        <taxon>Ecdysozoa</taxon>
        <taxon>Arthropoda</taxon>
        <taxon>Hexapoda</taxon>
        <taxon>Insecta</taxon>
        <taxon>Pterygota</taxon>
        <taxon>Neoptera</taxon>
        <taxon>Endopterygota</taxon>
        <taxon>Hymenoptera</taxon>
        <taxon>Apocrita</taxon>
        <taxon>Aculeata</taxon>
        <taxon>Apoidea</taxon>
        <taxon>Anthophila</taxon>
        <taxon>Apidae</taxon>
        <taxon>Frieseomelitta</taxon>
    </lineage>
</organism>
<dbReference type="InterPro" id="IPR002081">
    <property type="entry name" value="Cryptochrome/DNA_photolyase_1"/>
</dbReference>
<evidence type="ECO:0000259" key="7">
    <source>
        <dbReference type="PROSITE" id="PS51645"/>
    </source>
</evidence>
<dbReference type="GO" id="GO:0045892">
    <property type="term" value="P:negative regulation of DNA-templated transcription"/>
    <property type="evidence" value="ECO:0007669"/>
    <property type="project" value="TreeGrafter"/>
</dbReference>
<dbReference type="SUPFAM" id="SSF52425">
    <property type="entry name" value="Cryptochrome/photolyase, N-terminal domain"/>
    <property type="match status" value="1"/>
</dbReference>
<feature type="domain" description="Photolyase/cryptochrome alpha/beta" evidence="7">
    <location>
        <begin position="21"/>
        <end position="150"/>
    </location>
</feature>
<reference evidence="8" key="1">
    <citation type="submission" date="2019-11" db="EMBL/GenBank/DDBJ databases">
        <title>The nuclear and mitochondrial genomes of Frieseomelitta varia - a highly eusocial stingless bee (Meliponini) with a permanently sterile worker caste.</title>
        <authorList>
            <person name="Freitas F.C.P."/>
            <person name="Lourenco A.P."/>
            <person name="Nunes F.M.F."/>
            <person name="Paschoal A.R."/>
            <person name="Abreu F.C.P."/>
            <person name="Barbin F.O."/>
            <person name="Bataglia L."/>
            <person name="Cardoso-Junior C.A.M."/>
            <person name="Cervoni M.S."/>
            <person name="Silva S.R."/>
            <person name="Dalarmi F."/>
            <person name="Del Lama M.A."/>
            <person name="Depintor T.S."/>
            <person name="Ferreira K.M."/>
            <person name="Goria P.S."/>
            <person name="Jaskot M.C."/>
            <person name="Lago D.C."/>
            <person name="Luna-Lucena D."/>
            <person name="Moda L.M."/>
            <person name="Nascimento L."/>
            <person name="Pedrino M."/>
            <person name="Rabico F.O."/>
            <person name="Sanches F.C."/>
            <person name="Santos D.E."/>
            <person name="Santos C.G."/>
            <person name="Vieira J."/>
            <person name="Lopes T.F."/>
            <person name="Barchuk A.R."/>
            <person name="Hartfelder K."/>
            <person name="Simoes Z.L.P."/>
            <person name="Bitondi M.M.G."/>
            <person name="Pinheiro D.G."/>
        </authorList>
    </citation>
    <scope>NUCLEOTIDE SEQUENCE</scope>
    <source>
        <strain evidence="8">USP_RPSP 00005682</strain>
        <tissue evidence="8">Whole individual</tissue>
    </source>
</reference>
<feature type="site" description="Electron transfer via tryptophanyl radical" evidence="5">
    <location>
        <position position="422"/>
    </location>
</feature>
<feature type="region of interest" description="Disordered" evidence="6">
    <location>
        <begin position="565"/>
        <end position="604"/>
    </location>
</feature>
<evidence type="ECO:0000256" key="1">
    <source>
        <dbReference type="ARBA" id="ARBA00005862"/>
    </source>
</evidence>
<keyword evidence="3 4" id="KW-0274">FAD</keyword>
<dbReference type="GO" id="GO:0043153">
    <property type="term" value="P:entrainment of circadian clock by photoperiod"/>
    <property type="evidence" value="ECO:0007669"/>
    <property type="project" value="TreeGrafter"/>
</dbReference>
<dbReference type="PANTHER" id="PTHR11455:SF30">
    <property type="entry name" value="CRYPTOCHROME-1"/>
    <property type="match status" value="1"/>
</dbReference>
<dbReference type="FunFam" id="1.10.579.10:FF:000001">
    <property type="entry name" value="Cryptochrome 1"/>
    <property type="match status" value="1"/>
</dbReference>
<dbReference type="PROSITE" id="PS51645">
    <property type="entry name" value="PHR_CRY_ALPHA_BETA"/>
    <property type="match status" value="1"/>
</dbReference>
<feature type="site" description="Electron transfer via tryptophanyl radical" evidence="5">
    <location>
        <position position="337"/>
    </location>
</feature>
<comment type="similarity">
    <text evidence="1">Belongs to the DNA photolyase class-1 family.</text>
</comment>
<dbReference type="InterPro" id="IPR005101">
    <property type="entry name" value="Cryptochr/Photolyase_FAD-bd"/>
</dbReference>
<dbReference type="Proteomes" id="UP000655588">
    <property type="component" value="Unassembled WGS sequence"/>
</dbReference>
<feature type="binding site" evidence="4">
    <location>
        <begin position="306"/>
        <end position="313"/>
    </location>
    <ligand>
        <name>FAD</name>
        <dbReference type="ChEBI" id="CHEBI:57692"/>
    </ligand>
</feature>
<comment type="caution">
    <text evidence="8">The sequence shown here is derived from an EMBL/GenBank/DDBJ whole genome shotgun (WGS) entry which is preliminary data.</text>
</comment>
<keyword evidence="9" id="KW-1185">Reference proteome</keyword>
<dbReference type="InterPro" id="IPR014729">
    <property type="entry name" value="Rossmann-like_a/b/a_fold"/>
</dbReference>
<dbReference type="Gene3D" id="3.40.50.620">
    <property type="entry name" value="HUPs"/>
    <property type="match status" value="1"/>
</dbReference>